<organism evidence="12 13">
    <name type="scientific">Paeniglutamicibacter terrestris</name>
    <dbReference type="NCBI Taxonomy" id="2723403"/>
    <lineage>
        <taxon>Bacteria</taxon>
        <taxon>Bacillati</taxon>
        <taxon>Actinomycetota</taxon>
        <taxon>Actinomycetes</taxon>
        <taxon>Micrococcales</taxon>
        <taxon>Micrococcaceae</taxon>
        <taxon>Paeniglutamicibacter</taxon>
    </lineage>
</organism>
<evidence type="ECO:0000256" key="6">
    <source>
        <dbReference type="ARBA" id="ARBA00022741"/>
    </source>
</evidence>
<evidence type="ECO:0000256" key="5">
    <source>
        <dbReference type="ARBA" id="ARBA00022727"/>
    </source>
</evidence>
<dbReference type="HAMAP" id="MF_00165">
    <property type="entry name" value="Thymidylate_kinase"/>
    <property type="match status" value="1"/>
</dbReference>
<keyword evidence="5 10" id="KW-0545">Nucleotide biosynthesis</keyword>
<dbReference type="InterPro" id="IPR039430">
    <property type="entry name" value="Thymidylate_kin-like_dom"/>
</dbReference>
<evidence type="ECO:0000256" key="3">
    <source>
        <dbReference type="ARBA" id="ARBA00017144"/>
    </source>
</evidence>
<evidence type="ECO:0000313" key="12">
    <source>
        <dbReference type="EMBL" id="NKG22613.1"/>
    </source>
</evidence>
<evidence type="ECO:0000256" key="2">
    <source>
        <dbReference type="ARBA" id="ARBA00012980"/>
    </source>
</evidence>
<name>A0ABX1G9C0_9MICC</name>
<dbReference type="EMBL" id="JAAWVT010000013">
    <property type="protein sequence ID" value="NKG22613.1"/>
    <property type="molecule type" value="Genomic_DNA"/>
</dbReference>
<sequence length="249" mass="26513">MTWVSSGSPSLACLDASRGEDRLVGVNDAQQNLQHTGRFIVFEGGDGAGKSTQAALLAKALRERGHTVLHTREPGGTPIGEKLRSLVLDHGQGTVDARTEALMYAAARAAHVEQVIRPALAAGTMVICDRFIDSSLAYQGIGRELGEDAVRAINEFATGGLLPDLTVLLDVSPAAGRSRRIVDADGQSVSEDRLESEPDSFHLLIRDAFVHFATREPARYLVLDATTGITELAEAIFGTVSNLLNGPRS</sequence>
<gene>
    <name evidence="10" type="primary">tmk</name>
    <name evidence="12" type="ORF">HED64_18085</name>
</gene>
<protein>
    <recommendedName>
        <fullName evidence="3 10">Thymidylate kinase</fullName>
        <ecNumber evidence="2 10">2.7.4.9</ecNumber>
    </recommendedName>
    <alternativeName>
        <fullName evidence="10">dTMP kinase</fullName>
    </alternativeName>
</protein>
<evidence type="ECO:0000256" key="8">
    <source>
        <dbReference type="ARBA" id="ARBA00022840"/>
    </source>
</evidence>
<dbReference type="EC" id="2.7.4.9" evidence="2 10"/>
<keyword evidence="4 10" id="KW-0808">Transferase</keyword>
<reference evidence="12 13" key="1">
    <citation type="submission" date="2020-04" db="EMBL/GenBank/DDBJ databases">
        <title>Paeniglutamicibacter sp. ANT13_2, a novel actinomycete isolated from sediment in Antarctica.</title>
        <authorList>
            <person name="Sakdapetsiri C."/>
            <person name="Pinyakong O."/>
        </authorList>
    </citation>
    <scope>NUCLEOTIDE SEQUENCE [LARGE SCALE GENOMIC DNA]</scope>
    <source>
        <strain evidence="12 13">ANT13_2</strain>
    </source>
</reference>
<dbReference type="PROSITE" id="PS01331">
    <property type="entry name" value="THYMIDYLATE_KINASE"/>
    <property type="match status" value="1"/>
</dbReference>
<dbReference type="GO" id="GO:0004798">
    <property type="term" value="F:dTMP kinase activity"/>
    <property type="evidence" value="ECO:0007669"/>
    <property type="project" value="UniProtKB-EC"/>
</dbReference>
<dbReference type="InterPro" id="IPR018095">
    <property type="entry name" value="Thymidylate_kin_CS"/>
</dbReference>
<keyword evidence="7 10" id="KW-0418">Kinase</keyword>
<feature type="binding site" evidence="10">
    <location>
        <begin position="44"/>
        <end position="51"/>
    </location>
    <ligand>
        <name>ATP</name>
        <dbReference type="ChEBI" id="CHEBI:30616"/>
    </ligand>
</feature>
<dbReference type="Proteomes" id="UP000746595">
    <property type="component" value="Unassembled WGS sequence"/>
</dbReference>
<comment type="similarity">
    <text evidence="1 10">Belongs to the thymidylate kinase family.</text>
</comment>
<feature type="domain" description="Thymidylate kinase-like" evidence="11">
    <location>
        <begin position="42"/>
        <end position="236"/>
    </location>
</feature>
<dbReference type="CDD" id="cd01672">
    <property type="entry name" value="TMPK"/>
    <property type="match status" value="1"/>
</dbReference>
<evidence type="ECO:0000256" key="4">
    <source>
        <dbReference type="ARBA" id="ARBA00022679"/>
    </source>
</evidence>
<proteinExistence type="inferred from homology"/>
<keyword evidence="13" id="KW-1185">Reference proteome</keyword>
<keyword evidence="8 10" id="KW-0067">ATP-binding</keyword>
<dbReference type="SUPFAM" id="SSF52540">
    <property type="entry name" value="P-loop containing nucleoside triphosphate hydrolases"/>
    <property type="match status" value="1"/>
</dbReference>
<evidence type="ECO:0000256" key="1">
    <source>
        <dbReference type="ARBA" id="ARBA00009776"/>
    </source>
</evidence>
<comment type="catalytic activity">
    <reaction evidence="9 10">
        <text>dTMP + ATP = dTDP + ADP</text>
        <dbReference type="Rhea" id="RHEA:13517"/>
        <dbReference type="ChEBI" id="CHEBI:30616"/>
        <dbReference type="ChEBI" id="CHEBI:58369"/>
        <dbReference type="ChEBI" id="CHEBI:63528"/>
        <dbReference type="ChEBI" id="CHEBI:456216"/>
        <dbReference type="EC" id="2.7.4.9"/>
    </reaction>
</comment>
<comment type="caution">
    <text evidence="12">The sequence shown here is derived from an EMBL/GenBank/DDBJ whole genome shotgun (WGS) entry which is preliminary data.</text>
</comment>
<dbReference type="InterPro" id="IPR027417">
    <property type="entry name" value="P-loop_NTPase"/>
</dbReference>
<comment type="function">
    <text evidence="10">Phosphorylation of dTMP to form dTDP in both de novo and salvage pathways of dTTP synthesis.</text>
</comment>
<dbReference type="InterPro" id="IPR018094">
    <property type="entry name" value="Thymidylate_kinase"/>
</dbReference>
<evidence type="ECO:0000256" key="10">
    <source>
        <dbReference type="HAMAP-Rule" id="MF_00165"/>
    </source>
</evidence>
<dbReference type="PANTHER" id="PTHR10344:SF4">
    <property type="entry name" value="UMP-CMP KINASE 2, MITOCHONDRIAL"/>
    <property type="match status" value="1"/>
</dbReference>
<evidence type="ECO:0000313" key="13">
    <source>
        <dbReference type="Proteomes" id="UP000746595"/>
    </source>
</evidence>
<keyword evidence="6 10" id="KW-0547">Nucleotide-binding</keyword>
<dbReference type="Pfam" id="PF02223">
    <property type="entry name" value="Thymidylate_kin"/>
    <property type="match status" value="1"/>
</dbReference>
<evidence type="ECO:0000259" key="11">
    <source>
        <dbReference type="Pfam" id="PF02223"/>
    </source>
</evidence>
<dbReference type="Gene3D" id="3.40.50.300">
    <property type="entry name" value="P-loop containing nucleotide triphosphate hydrolases"/>
    <property type="match status" value="1"/>
</dbReference>
<evidence type="ECO:0000256" key="9">
    <source>
        <dbReference type="ARBA" id="ARBA00048743"/>
    </source>
</evidence>
<accession>A0ABX1G9C0</accession>
<dbReference type="PANTHER" id="PTHR10344">
    <property type="entry name" value="THYMIDYLATE KINASE"/>
    <property type="match status" value="1"/>
</dbReference>
<evidence type="ECO:0000256" key="7">
    <source>
        <dbReference type="ARBA" id="ARBA00022777"/>
    </source>
</evidence>
<dbReference type="NCBIfam" id="TIGR00041">
    <property type="entry name" value="DTMP_kinase"/>
    <property type="match status" value="1"/>
</dbReference>